<keyword evidence="3" id="KW-1185">Reference proteome</keyword>
<dbReference type="Proteomes" id="UP000029121">
    <property type="component" value="Unassembled WGS sequence"/>
</dbReference>
<gene>
    <name evidence="2" type="ORF">CARUB_v10010431mg</name>
</gene>
<evidence type="ECO:0000313" key="2">
    <source>
        <dbReference type="EMBL" id="EOA36258.1"/>
    </source>
</evidence>
<accession>R0IHD3</accession>
<protein>
    <submittedName>
        <fullName evidence="2">Uncharacterized protein</fullName>
    </submittedName>
</protein>
<organism evidence="2 3">
    <name type="scientific">Capsella rubella</name>
    <dbReference type="NCBI Taxonomy" id="81985"/>
    <lineage>
        <taxon>Eukaryota</taxon>
        <taxon>Viridiplantae</taxon>
        <taxon>Streptophyta</taxon>
        <taxon>Embryophyta</taxon>
        <taxon>Tracheophyta</taxon>
        <taxon>Spermatophyta</taxon>
        <taxon>Magnoliopsida</taxon>
        <taxon>eudicotyledons</taxon>
        <taxon>Gunneridae</taxon>
        <taxon>Pentapetalae</taxon>
        <taxon>rosids</taxon>
        <taxon>malvids</taxon>
        <taxon>Brassicales</taxon>
        <taxon>Brassicaceae</taxon>
        <taxon>Camelineae</taxon>
        <taxon>Capsella</taxon>
    </lineage>
</organism>
<sequence length="177" mass="19365">MQLSRVFFRSSLSLFFNLARVVLLIFSMDYKSPTKAEAAPAVVKAAMPLQKNVNEEPIDDLGNHKKDKTEKNISDQMEILEGYGARLNRIEENMDLLISLIRSNHGVKTTFWKAYEAESMPMDESSDEEPSPFSRTFGGFGRGRGPLIGGGGGPHNLFVGGRFAGGRCGGHGFCGSC</sequence>
<feature type="region of interest" description="Disordered" evidence="1">
    <location>
        <begin position="121"/>
        <end position="146"/>
    </location>
</feature>
<name>R0IHD3_9BRAS</name>
<dbReference type="AlphaFoldDB" id="R0IHD3"/>
<dbReference type="KEGG" id="crb:17897747"/>
<dbReference type="EMBL" id="KB870805">
    <property type="protein sequence ID" value="EOA36258.1"/>
    <property type="molecule type" value="Genomic_DNA"/>
</dbReference>
<dbReference type="OrthoDB" id="1110815at2759"/>
<proteinExistence type="predicted"/>
<reference evidence="3" key="1">
    <citation type="journal article" date="2013" name="Nat. Genet.">
        <title>The Capsella rubella genome and the genomic consequences of rapid mating system evolution.</title>
        <authorList>
            <person name="Slotte T."/>
            <person name="Hazzouri K.M."/>
            <person name="Agren J.A."/>
            <person name="Koenig D."/>
            <person name="Maumus F."/>
            <person name="Guo Y.L."/>
            <person name="Steige K."/>
            <person name="Platts A.E."/>
            <person name="Escobar J.S."/>
            <person name="Newman L.K."/>
            <person name="Wang W."/>
            <person name="Mandakova T."/>
            <person name="Vello E."/>
            <person name="Smith L.M."/>
            <person name="Henz S.R."/>
            <person name="Steffen J."/>
            <person name="Takuno S."/>
            <person name="Brandvain Y."/>
            <person name="Coop G."/>
            <person name="Andolfatto P."/>
            <person name="Hu T.T."/>
            <person name="Blanchette M."/>
            <person name="Clark R.M."/>
            <person name="Quesneville H."/>
            <person name="Nordborg M."/>
            <person name="Gaut B.S."/>
            <person name="Lysak M.A."/>
            <person name="Jenkins J."/>
            <person name="Grimwood J."/>
            <person name="Chapman J."/>
            <person name="Prochnik S."/>
            <person name="Shu S."/>
            <person name="Rokhsar D."/>
            <person name="Schmutz J."/>
            <person name="Weigel D."/>
            <person name="Wright S.I."/>
        </authorList>
    </citation>
    <scope>NUCLEOTIDE SEQUENCE [LARGE SCALE GENOMIC DNA]</scope>
    <source>
        <strain evidence="3">cv. Monte Gargano</strain>
    </source>
</reference>
<evidence type="ECO:0000313" key="3">
    <source>
        <dbReference type="Proteomes" id="UP000029121"/>
    </source>
</evidence>
<evidence type="ECO:0000256" key="1">
    <source>
        <dbReference type="SAM" id="MobiDB-lite"/>
    </source>
</evidence>